<feature type="region of interest" description="Disordered" evidence="1">
    <location>
        <begin position="1"/>
        <end position="24"/>
    </location>
</feature>
<dbReference type="Gene3D" id="2.130.10.10">
    <property type="entry name" value="YVTN repeat-like/Quinoprotein amine dehydrogenase"/>
    <property type="match status" value="1"/>
</dbReference>
<evidence type="ECO:0000313" key="3">
    <source>
        <dbReference type="EnsemblMetazoa" id="HelroP169603"/>
    </source>
</evidence>
<dbReference type="GO" id="GO:0006364">
    <property type="term" value="P:rRNA processing"/>
    <property type="evidence" value="ECO:0000318"/>
    <property type="project" value="GO_Central"/>
</dbReference>
<dbReference type="GeneID" id="20202907"/>
<dbReference type="InterPro" id="IPR036322">
    <property type="entry name" value="WD40_repeat_dom_sf"/>
</dbReference>
<feature type="region of interest" description="Disordered" evidence="1">
    <location>
        <begin position="116"/>
        <end position="136"/>
    </location>
</feature>
<reference evidence="2 4" key="2">
    <citation type="journal article" date="2013" name="Nature">
        <title>Insights into bilaterian evolution from three spiralian genomes.</title>
        <authorList>
            <person name="Simakov O."/>
            <person name="Marletaz F."/>
            <person name="Cho S.J."/>
            <person name="Edsinger-Gonzales E."/>
            <person name="Havlak P."/>
            <person name="Hellsten U."/>
            <person name="Kuo D.H."/>
            <person name="Larsson T."/>
            <person name="Lv J."/>
            <person name="Arendt D."/>
            <person name="Savage R."/>
            <person name="Osoegawa K."/>
            <person name="de Jong P."/>
            <person name="Grimwood J."/>
            <person name="Chapman J.A."/>
            <person name="Shapiro H."/>
            <person name="Aerts A."/>
            <person name="Otillar R.P."/>
            <person name="Terry A.Y."/>
            <person name="Boore J.L."/>
            <person name="Grigoriev I.V."/>
            <person name="Lindberg D.R."/>
            <person name="Seaver E.C."/>
            <person name="Weisblat D.A."/>
            <person name="Putnam N.H."/>
            <person name="Rokhsar D.S."/>
        </authorList>
    </citation>
    <scope>NUCLEOTIDE SEQUENCE</scope>
</reference>
<reference evidence="4" key="1">
    <citation type="submission" date="2012-12" db="EMBL/GenBank/DDBJ databases">
        <authorList>
            <person name="Hellsten U."/>
            <person name="Grimwood J."/>
            <person name="Chapman J.A."/>
            <person name="Shapiro H."/>
            <person name="Aerts A."/>
            <person name="Otillar R.P."/>
            <person name="Terry A.Y."/>
            <person name="Boore J.L."/>
            <person name="Simakov O."/>
            <person name="Marletaz F."/>
            <person name="Cho S.-J."/>
            <person name="Edsinger-Gonzales E."/>
            <person name="Havlak P."/>
            <person name="Kuo D.-H."/>
            <person name="Larsson T."/>
            <person name="Lv J."/>
            <person name="Arendt D."/>
            <person name="Savage R."/>
            <person name="Osoegawa K."/>
            <person name="de Jong P."/>
            <person name="Lindberg D.R."/>
            <person name="Seaver E.C."/>
            <person name="Weisblat D.A."/>
            <person name="Putnam N.H."/>
            <person name="Grigoriev I.V."/>
            <person name="Rokhsar D.S."/>
        </authorList>
    </citation>
    <scope>NUCLEOTIDE SEQUENCE</scope>
</reference>
<dbReference type="RefSeq" id="XP_009013689.1">
    <property type="nucleotide sequence ID" value="XM_009015441.1"/>
</dbReference>
<dbReference type="EnsemblMetazoa" id="HelroT169603">
    <property type="protein sequence ID" value="HelroP169603"/>
    <property type="gene ID" value="HelroG169603"/>
</dbReference>
<dbReference type="OrthoDB" id="199838at2759"/>
<name>T1F257_HELRO</name>
<dbReference type="Proteomes" id="UP000015101">
    <property type="component" value="Unassembled WGS sequence"/>
</dbReference>
<dbReference type="EMBL" id="KB096134">
    <property type="protein sequence ID" value="ESO07900.1"/>
    <property type="molecule type" value="Genomic_DNA"/>
</dbReference>
<gene>
    <name evidence="3" type="primary">20202907</name>
    <name evidence="2" type="ORF">HELRODRAFT_169603</name>
</gene>
<protein>
    <submittedName>
        <fullName evidence="2 3">Uncharacterized protein</fullName>
    </submittedName>
</protein>
<dbReference type="InterPro" id="IPR015943">
    <property type="entry name" value="WD40/YVTN_repeat-like_dom_sf"/>
</dbReference>
<evidence type="ECO:0000256" key="1">
    <source>
        <dbReference type="SAM" id="MobiDB-lite"/>
    </source>
</evidence>
<dbReference type="AlphaFoldDB" id="T1F257"/>
<dbReference type="HOGENOM" id="CLU_635062_0_0_1"/>
<dbReference type="GO" id="GO:0006261">
    <property type="term" value="P:DNA-templated DNA replication"/>
    <property type="evidence" value="ECO:0000318"/>
    <property type="project" value="GO_Central"/>
</dbReference>
<dbReference type="InParanoid" id="T1F257"/>
<dbReference type="GO" id="GO:0120330">
    <property type="term" value="C:rixosome complex"/>
    <property type="evidence" value="ECO:0000318"/>
    <property type="project" value="GO_Central"/>
</dbReference>
<keyword evidence="4" id="KW-1185">Reference proteome</keyword>
<dbReference type="STRING" id="6412.T1F257"/>
<accession>T1F257</accession>
<proteinExistence type="predicted"/>
<sequence length="432" mass="48851">MATVLRGTDRPKAGSLSLGGLPPLPLTRPHSSASLVLPEISTKTNLSPHVYDESFMSIKLVPIRIHDDVPKYGREWGPTSYTSHVQMLHYFVVRSILDEFVNDLLYVVCKKSNRSANSGQRSSVEDSRNNNTATKGDLDINQKVERMFDDILNEVIVNEVTVHYKVSKFGQHKSHDLIVKNIINITLSEILRNTNKTIESLQRCSAYVKKIFLESLSKSSSGPFQHQQFLVYLTGEEHDVSDEEIFHFHFQDFNPKVLDYTCLIGCDQWLAPSTEQWKVLQNAQLDYWSNFEVFTKNQQVTQKCVGISALQVSPNMRFSAFSNLRGHVCVIDFNWIPPRLIRVHFSESHDPVISLSWTRDSKYLMSMTKMGVLNVWSLVGGVSLTNQKTGGGGSVKDDLVIVKGEDGYIPEMLVRLITMEAASGDFMLQTSR</sequence>
<evidence type="ECO:0000313" key="4">
    <source>
        <dbReference type="Proteomes" id="UP000015101"/>
    </source>
</evidence>
<dbReference type="CTD" id="20202907"/>
<dbReference type="SUPFAM" id="SSF50978">
    <property type="entry name" value="WD40 repeat-like"/>
    <property type="match status" value="1"/>
</dbReference>
<dbReference type="EMBL" id="AMQM01003319">
    <property type="status" value="NOT_ANNOTATED_CDS"/>
    <property type="molecule type" value="Genomic_DNA"/>
</dbReference>
<organism evidence="3 4">
    <name type="scientific">Helobdella robusta</name>
    <name type="common">Californian leech</name>
    <dbReference type="NCBI Taxonomy" id="6412"/>
    <lineage>
        <taxon>Eukaryota</taxon>
        <taxon>Metazoa</taxon>
        <taxon>Spiralia</taxon>
        <taxon>Lophotrochozoa</taxon>
        <taxon>Annelida</taxon>
        <taxon>Clitellata</taxon>
        <taxon>Hirudinea</taxon>
        <taxon>Rhynchobdellida</taxon>
        <taxon>Glossiphoniidae</taxon>
        <taxon>Helobdella</taxon>
    </lineage>
</organism>
<dbReference type="GO" id="GO:0005656">
    <property type="term" value="C:nuclear pre-replicative complex"/>
    <property type="evidence" value="ECO:0000318"/>
    <property type="project" value="GO_Central"/>
</dbReference>
<evidence type="ECO:0000313" key="2">
    <source>
        <dbReference type="EMBL" id="ESO07900.1"/>
    </source>
</evidence>
<dbReference type="KEGG" id="hro:HELRODRAFT_169603"/>
<reference evidence="3" key="3">
    <citation type="submission" date="2015-06" db="UniProtKB">
        <authorList>
            <consortium name="EnsemblMetazoa"/>
        </authorList>
    </citation>
    <scope>IDENTIFICATION</scope>
</reference>